<dbReference type="PANTHER" id="PTHR34139">
    <property type="entry name" value="UPF0331 PROTEIN MJ0127"/>
    <property type="match status" value="1"/>
</dbReference>
<keyword evidence="4" id="KW-0547">Nucleotide-binding</keyword>
<evidence type="ECO:0000256" key="1">
    <source>
        <dbReference type="ARBA" id="ARBA00022553"/>
    </source>
</evidence>
<organism evidence="7">
    <name type="scientific">Chlorobium chlorochromatii (strain CaD3)</name>
    <dbReference type="NCBI Taxonomy" id="340177"/>
    <lineage>
        <taxon>Bacteria</taxon>
        <taxon>Pseudomonadati</taxon>
        <taxon>Chlorobiota</taxon>
        <taxon>Chlorobiia</taxon>
        <taxon>Chlorobiales</taxon>
        <taxon>Chlorobiaceae</taxon>
        <taxon>Chlorobium/Pelodictyon group</taxon>
        <taxon>Chlorobium</taxon>
    </lineage>
</organism>
<comment type="similarity">
    <text evidence="6">Belongs to the HepT RNase toxin family.</text>
</comment>
<protein>
    <recommendedName>
        <fullName evidence="8">DUF86 domain-containing protein</fullName>
    </recommendedName>
</protein>
<dbReference type="HOGENOM" id="CLU_142825_2_0_10"/>
<evidence type="ECO:0000313" key="7">
    <source>
        <dbReference type="EMBL" id="ABB27295.1"/>
    </source>
</evidence>
<evidence type="ECO:0000256" key="2">
    <source>
        <dbReference type="ARBA" id="ARBA00022649"/>
    </source>
</evidence>
<dbReference type="InterPro" id="IPR037038">
    <property type="entry name" value="HepT-like_sf"/>
</dbReference>
<evidence type="ECO:0008006" key="8">
    <source>
        <dbReference type="Google" id="ProtNLM"/>
    </source>
</evidence>
<sequence length="124" mass="14347">MYDTTLLLEKLEQIDLAIEKIKRRFTTIKRPDDFLDSEQGIDMLDAIAMMLIAIGENFKIIDKATNGSLFVPYPHINWAGVKGLRDILSHQYFNIDAEEIFEICQKHLDDLHEVVKHMMEALPS</sequence>
<name>Q3ANS8_CHLCH</name>
<keyword evidence="1" id="KW-0597">Phosphoprotein</keyword>
<dbReference type="InterPro" id="IPR051813">
    <property type="entry name" value="HepT_RNase_toxin"/>
</dbReference>
<dbReference type="Gene3D" id="1.20.120.580">
    <property type="entry name" value="bsu32300-like"/>
    <property type="match status" value="1"/>
</dbReference>
<dbReference type="STRING" id="340177.Cag_0016"/>
<dbReference type="InterPro" id="IPR008201">
    <property type="entry name" value="HepT-like"/>
</dbReference>
<dbReference type="KEGG" id="cch:Cag_0016"/>
<dbReference type="GO" id="GO:0000166">
    <property type="term" value="F:nucleotide binding"/>
    <property type="evidence" value="ECO:0007669"/>
    <property type="project" value="UniProtKB-KW"/>
</dbReference>
<keyword evidence="3" id="KW-0540">Nuclease</keyword>
<dbReference type="eggNOG" id="COG2361">
    <property type="taxonomic scope" value="Bacteria"/>
</dbReference>
<dbReference type="EMBL" id="CP000108">
    <property type="protein sequence ID" value="ABB27295.1"/>
    <property type="molecule type" value="Genomic_DNA"/>
</dbReference>
<dbReference type="GO" id="GO:0110001">
    <property type="term" value="C:toxin-antitoxin complex"/>
    <property type="evidence" value="ECO:0007669"/>
    <property type="project" value="InterPro"/>
</dbReference>
<dbReference type="OrthoDB" id="955324at2"/>
<keyword evidence="2" id="KW-1277">Toxin-antitoxin system</keyword>
<dbReference type="AlphaFoldDB" id="Q3ANS8"/>
<keyword evidence="5" id="KW-0378">Hydrolase</keyword>
<dbReference type="GO" id="GO:0016787">
    <property type="term" value="F:hydrolase activity"/>
    <property type="evidence" value="ECO:0007669"/>
    <property type="project" value="UniProtKB-KW"/>
</dbReference>
<dbReference type="PANTHER" id="PTHR34139:SF1">
    <property type="entry name" value="RNASE MJ1380-RELATED"/>
    <property type="match status" value="1"/>
</dbReference>
<reference evidence="7" key="1">
    <citation type="submission" date="2005-08" db="EMBL/GenBank/DDBJ databases">
        <title>Complete sequence of Chlorobium chlorochromatii CaD3.</title>
        <authorList>
            <person name="Copeland A."/>
            <person name="Lucas S."/>
            <person name="Lapidus A."/>
            <person name="Barry K."/>
            <person name="Detter J.C."/>
            <person name="Glavina T."/>
            <person name="Hammon N."/>
            <person name="Israni S."/>
            <person name="Pitluck S."/>
            <person name="Bryant D."/>
            <person name="Schmutz J."/>
            <person name="Larimer F."/>
            <person name="Land M."/>
            <person name="Kyrpides N."/>
            <person name="Ivanova N."/>
            <person name="Richardson P."/>
        </authorList>
    </citation>
    <scope>NUCLEOTIDE SEQUENCE [LARGE SCALE GENOMIC DNA]</scope>
    <source>
        <strain evidence="7">CaD3</strain>
    </source>
</reference>
<dbReference type="GO" id="GO:0004540">
    <property type="term" value="F:RNA nuclease activity"/>
    <property type="evidence" value="ECO:0007669"/>
    <property type="project" value="InterPro"/>
</dbReference>
<evidence type="ECO:0000256" key="3">
    <source>
        <dbReference type="ARBA" id="ARBA00022722"/>
    </source>
</evidence>
<dbReference type="Pfam" id="PF01934">
    <property type="entry name" value="HepT-like"/>
    <property type="match status" value="1"/>
</dbReference>
<gene>
    <name evidence="7" type="ordered locus">Cag_0016</name>
</gene>
<proteinExistence type="inferred from homology"/>
<evidence type="ECO:0000256" key="4">
    <source>
        <dbReference type="ARBA" id="ARBA00022741"/>
    </source>
</evidence>
<accession>Q3ANS8</accession>
<evidence type="ECO:0000256" key="5">
    <source>
        <dbReference type="ARBA" id="ARBA00022801"/>
    </source>
</evidence>
<evidence type="ECO:0000256" key="6">
    <source>
        <dbReference type="ARBA" id="ARBA00024207"/>
    </source>
</evidence>